<dbReference type="HAMAP" id="MF_00923">
    <property type="entry name" value="OM_assembly_BamB"/>
    <property type="match status" value="1"/>
</dbReference>
<dbReference type="Proteomes" id="UP001296776">
    <property type="component" value="Unassembled WGS sequence"/>
</dbReference>
<feature type="domain" description="Pyrrolo-quinoline quinone repeat" evidence="6">
    <location>
        <begin position="93"/>
        <end position="324"/>
    </location>
</feature>
<evidence type="ECO:0000256" key="5">
    <source>
        <dbReference type="SAM" id="MobiDB-lite"/>
    </source>
</evidence>
<feature type="region of interest" description="Disordered" evidence="5">
    <location>
        <begin position="400"/>
        <end position="419"/>
    </location>
</feature>
<gene>
    <name evidence="4 7" type="primary">bamB</name>
    <name evidence="7" type="ORF">CKO40_00300</name>
</gene>
<dbReference type="NCBIfam" id="TIGR03300">
    <property type="entry name" value="assembly_YfgL"/>
    <property type="match status" value="1"/>
</dbReference>
<evidence type="ECO:0000256" key="2">
    <source>
        <dbReference type="ARBA" id="ARBA00023136"/>
    </source>
</evidence>
<dbReference type="InterPro" id="IPR018391">
    <property type="entry name" value="PQQ_b-propeller_rpt"/>
</dbReference>
<comment type="caution">
    <text evidence="7">The sequence shown here is derived from an EMBL/GenBank/DDBJ whole genome shotgun (WGS) entry which is preliminary data.</text>
</comment>
<evidence type="ECO:0000256" key="4">
    <source>
        <dbReference type="HAMAP-Rule" id="MF_00923"/>
    </source>
</evidence>
<keyword evidence="4" id="KW-0564">Palmitate</keyword>
<evidence type="ECO:0000256" key="3">
    <source>
        <dbReference type="ARBA" id="ARBA00023237"/>
    </source>
</evidence>
<feature type="compositionally biased region" description="Low complexity" evidence="5">
    <location>
        <begin position="400"/>
        <end position="410"/>
    </location>
</feature>
<dbReference type="GO" id="GO:0051205">
    <property type="term" value="P:protein insertion into membrane"/>
    <property type="evidence" value="ECO:0007669"/>
    <property type="project" value="UniProtKB-UniRule"/>
</dbReference>
<evidence type="ECO:0000256" key="1">
    <source>
        <dbReference type="ARBA" id="ARBA00022729"/>
    </source>
</evidence>
<dbReference type="GO" id="GO:0009279">
    <property type="term" value="C:cell outer membrane"/>
    <property type="evidence" value="ECO:0007669"/>
    <property type="project" value="UniProtKB-SubCell"/>
</dbReference>
<comment type="function">
    <text evidence="4">Part of the outer membrane protein assembly complex, which is involved in assembly and insertion of beta-barrel proteins into the outer membrane.</text>
</comment>
<comment type="subcellular location">
    <subcellularLocation>
        <location evidence="4">Cell outer membrane</location>
        <topology evidence="4">Lipid-anchor</topology>
    </subcellularLocation>
</comment>
<comment type="subunit">
    <text evidence="4">Part of the Bam complex.</text>
</comment>
<dbReference type="EMBL" id="NRSJ01000001">
    <property type="protein sequence ID" value="MBK1703030.1"/>
    <property type="molecule type" value="Genomic_DNA"/>
</dbReference>
<dbReference type="AlphaFoldDB" id="A0AAJ0U1A9"/>
<dbReference type="PROSITE" id="PS51257">
    <property type="entry name" value="PROKAR_LIPOPROTEIN"/>
    <property type="match status" value="1"/>
</dbReference>
<keyword evidence="8" id="KW-1185">Reference proteome</keyword>
<keyword evidence="1 4" id="KW-0732">Signal</keyword>
<dbReference type="Pfam" id="PF13360">
    <property type="entry name" value="PQQ_2"/>
    <property type="match status" value="1"/>
</dbReference>
<organism evidence="7 8">
    <name type="scientific">Halochromatium glycolicum</name>
    <dbReference type="NCBI Taxonomy" id="85075"/>
    <lineage>
        <taxon>Bacteria</taxon>
        <taxon>Pseudomonadati</taxon>
        <taxon>Pseudomonadota</taxon>
        <taxon>Gammaproteobacteria</taxon>
        <taxon>Chromatiales</taxon>
        <taxon>Chromatiaceae</taxon>
        <taxon>Halochromatium</taxon>
    </lineage>
</organism>
<dbReference type="PANTHER" id="PTHR34512:SF30">
    <property type="entry name" value="OUTER MEMBRANE PROTEIN ASSEMBLY FACTOR BAMB"/>
    <property type="match status" value="1"/>
</dbReference>
<evidence type="ECO:0000313" key="7">
    <source>
        <dbReference type="EMBL" id="MBK1703030.1"/>
    </source>
</evidence>
<dbReference type="InterPro" id="IPR002372">
    <property type="entry name" value="PQQ_rpt_dom"/>
</dbReference>
<comment type="similarity">
    <text evidence="4">Belongs to the BamB family.</text>
</comment>
<keyword evidence="4" id="KW-0449">Lipoprotein</keyword>
<dbReference type="Gene3D" id="2.130.10.10">
    <property type="entry name" value="YVTN repeat-like/Quinoprotein amine dehydrogenase"/>
    <property type="match status" value="1"/>
</dbReference>
<evidence type="ECO:0000259" key="6">
    <source>
        <dbReference type="Pfam" id="PF13360"/>
    </source>
</evidence>
<dbReference type="SUPFAM" id="SSF50998">
    <property type="entry name" value="Quinoprotein alcohol dehydrogenase-like"/>
    <property type="match status" value="1"/>
</dbReference>
<accession>A0AAJ0U1A9</accession>
<dbReference type="InterPro" id="IPR011047">
    <property type="entry name" value="Quinoprotein_ADH-like_sf"/>
</dbReference>
<evidence type="ECO:0000313" key="8">
    <source>
        <dbReference type="Proteomes" id="UP001296776"/>
    </source>
</evidence>
<dbReference type="PANTHER" id="PTHR34512">
    <property type="entry name" value="CELL SURFACE PROTEIN"/>
    <property type="match status" value="1"/>
</dbReference>
<dbReference type="RefSeq" id="WP_200343642.1">
    <property type="nucleotide sequence ID" value="NZ_NRSJ01000001.1"/>
</dbReference>
<dbReference type="InterPro" id="IPR017687">
    <property type="entry name" value="BamB"/>
</dbReference>
<reference evidence="7" key="2">
    <citation type="journal article" date="2020" name="Microorganisms">
        <title>Osmotic Adaptation and Compatible Solute Biosynthesis of Phototrophic Bacteria as Revealed from Genome Analyses.</title>
        <authorList>
            <person name="Imhoff J.F."/>
            <person name="Rahn T."/>
            <person name="Kunzel S."/>
            <person name="Keller A."/>
            <person name="Neulinger S.C."/>
        </authorList>
    </citation>
    <scope>NUCLEOTIDE SEQUENCE</scope>
    <source>
        <strain evidence="7">DSM 11080</strain>
    </source>
</reference>
<keyword evidence="2 4" id="KW-0472">Membrane</keyword>
<reference evidence="7" key="1">
    <citation type="submission" date="2017-08" db="EMBL/GenBank/DDBJ databases">
        <authorList>
            <person name="Imhoff J.F."/>
            <person name="Rahn T."/>
            <person name="Kuenzel S."/>
            <person name="Neulinger S.C."/>
        </authorList>
    </citation>
    <scope>NUCLEOTIDE SEQUENCE</scope>
    <source>
        <strain evidence="7">DSM 11080</strain>
    </source>
</reference>
<protein>
    <recommendedName>
        <fullName evidence="4">Outer membrane protein assembly factor BamB</fullName>
    </recommendedName>
</protein>
<name>A0AAJ0U1A9_9GAMM</name>
<dbReference type="GO" id="GO:0043165">
    <property type="term" value="P:Gram-negative-bacterium-type cell outer membrane assembly"/>
    <property type="evidence" value="ECO:0007669"/>
    <property type="project" value="UniProtKB-UniRule"/>
</dbReference>
<keyword evidence="3 4" id="KW-0998">Cell outer membrane</keyword>
<dbReference type="SMART" id="SM00564">
    <property type="entry name" value="PQQ"/>
    <property type="match status" value="7"/>
</dbReference>
<dbReference type="InterPro" id="IPR015943">
    <property type="entry name" value="WD40/YVTN_repeat-like_dom_sf"/>
</dbReference>
<proteinExistence type="inferred from homology"/>
<sequence length="419" mass="44533">MDAFRAASLKRPAWPIALALCAALLLQGCGSLGWIGLGRAKDPSPPAELAKASPQEVSVRTLWSTRIGKGNDGRALNLRPAVTGNRVYAADASGRIAALDRTDGRRLWERKTDIPFSGGPDVRDDQLVVGSSDGEVLLLSARDGSQRWRAQLDSEVLSVPRFIGDLVVVHTIDDTVYGLEISDGSERWRYGYQAPILTLRGSSSPAAGPDGIIVGVSNGRLVYLDPEQGAPIWEVIVSAPSGRSELERIADIDTDPVIVGNQVYVASYNGDLAAIDIASGTVLWRRELSAHAGLAADEAGLYITDSHDNLWAASPTDGAGRWKQDALLNRNLTAPALVGDALVVGDLEGYVHWISRRDGRLIGRERVTKAAAASTPVVSGNTVYLQFDNGTLAALRGTRGTRTAPAGGAPEPQPLPQQD</sequence>